<dbReference type="SUPFAM" id="SSF56801">
    <property type="entry name" value="Acetyl-CoA synthetase-like"/>
    <property type="match status" value="1"/>
</dbReference>
<dbReference type="InterPro" id="IPR025110">
    <property type="entry name" value="AMP-bd_C"/>
</dbReference>
<dbReference type="Pfam" id="PF00501">
    <property type="entry name" value="AMP-binding"/>
    <property type="match status" value="1"/>
</dbReference>
<dbReference type="Proteomes" id="UP001497453">
    <property type="component" value="Chromosome 7"/>
</dbReference>
<gene>
    <name evidence="5" type="ORF">GFSPODELE1_LOCUS9237</name>
</gene>
<evidence type="ECO:0000259" key="4">
    <source>
        <dbReference type="Pfam" id="PF13193"/>
    </source>
</evidence>
<organism evidence="5 6">
    <name type="scientific">Somion occarium</name>
    <dbReference type="NCBI Taxonomy" id="3059160"/>
    <lineage>
        <taxon>Eukaryota</taxon>
        <taxon>Fungi</taxon>
        <taxon>Dikarya</taxon>
        <taxon>Basidiomycota</taxon>
        <taxon>Agaricomycotina</taxon>
        <taxon>Agaricomycetes</taxon>
        <taxon>Polyporales</taxon>
        <taxon>Cerrenaceae</taxon>
        <taxon>Somion</taxon>
    </lineage>
</organism>
<evidence type="ECO:0000313" key="6">
    <source>
        <dbReference type="Proteomes" id="UP001497453"/>
    </source>
</evidence>
<name>A0ABP1DZM2_9APHY</name>
<dbReference type="InterPro" id="IPR045851">
    <property type="entry name" value="AMP-bd_C_sf"/>
</dbReference>
<dbReference type="Gene3D" id="3.30.300.30">
    <property type="match status" value="1"/>
</dbReference>
<reference evidence="6" key="1">
    <citation type="submission" date="2024-04" db="EMBL/GenBank/DDBJ databases">
        <authorList>
            <person name="Shaw F."/>
            <person name="Minotto A."/>
        </authorList>
    </citation>
    <scope>NUCLEOTIDE SEQUENCE [LARGE SCALE GENOMIC DNA]</scope>
</reference>
<dbReference type="PANTHER" id="PTHR24096">
    <property type="entry name" value="LONG-CHAIN-FATTY-ACID--COA LIGASE"/>
    <property type="match status" value="1"/>
</dbReference>
<dbReference type="PROSITE" id="PS00455">
    <property type="entry name" value="AMP_BINDING"/>
    <property type="match status" value="1"/>
</dbReference>
<evidence type="ECO:0000256" key="1">
    <source>
        <dbReference type="ARBA" id="ARBA00006432"/>
    </source>
</evidence>
<evidence type="ECO:0000259" key="3">
    <source>
        <dbReference type="Pfam" id="PF00501"/>
    </source>
</evidence>
<dbReference type="PANTHER" id="PTHR24096:SF149">
    <property type="entry name" value="AMP-BINDING DOMAIN-CONTAINING PROTEIN-RELATED"/>
    <property type="match status" value="1"/>
</dbReference>
<dbReference type="InterPro" id="IPR000873">
    <property type="entry name" value="AMP-dep_synth/lig_dom"/>
</dbReference>
<evidence type="ECO:0008006" key="7">
    <source>
        <dbReference type="Google" id="ProtNLM"/>
    </source>
</evidence>
<dbReference type="EMBL" id="OZ037950">
    <property type="protein sequence ID" value="CAL1713285.1"/>
    <property type="molecule type" value="Genomic_DNA"/>
</dbReference>
<dbReference type="InterPro" id="IPR020845">
    <property type="entry name" value="AMP-binding_CS"/>
</dbReference>
<dbReference type="Gene3D" id="2.30.38.10">
    <property type="entry name" value="Luciferase, Domain 3"/>
    <property type="match status" value="1"/>
</dbReference>
<evidence type="ECO:0000256" key="2">
    <source>
        <dbReference type="ARBA" id="ARBA00022598"/>
    </source>
</evidence>
<feature type="domain" description="AMP-binding enzyme C-terminal" evidence="4">
    <location>
        <begin position="462"/>
        <end position="547"/>
    </location>
</feature>
<accession>A0ABP1DZM2</accession>
<feature type="domain" description="AMP-dependent synthetase/ligase" evidence="3">
    <location>
        <begin position="74"/>
        <end position="412"/>
    </location>
</feature>
<evidence type="ECO:0000313" key="5">
    <source>
        <dbReference type="EMBL" id="CAL1713285.1"/>
    </source>
</evidence>
<proteinExistence type="inferred from homology"/>
<comment type="similarity">
    <text evidence="1">Belongs to the ATP-dependent AMP-binding enzyme family.</text>
</comment>
<keyword evidence="6" id="KW-1185">Reference proteome</keyword>
<dbReference type="Gene3D" id="3.40.50.980">
    <property type="match status" value="2"/>
</dbReference>
<protein>
    <recommendedName>
        <fullName evidence="7">Acetyl-CoA synthetase-like protein</fullName>
    </recommendedName>
</protein>
<keyword evidence="2" id="KW-0436">Ligase</keyword>
<dbReference type="Pfam" id="PF13193">
    <property type="entry name" value="AMP-binding_C"/>
    <property type="match status" value="1"/>
</dbReference>
<sequence length="571" mass="62822">MKSLYPPVPPIPDENHHYWMSGIRGQDNIADYVLHIDALSGRVRTRKEFNELVLDGATALGAPVAQGGLGLSGEAGDIVGVYSTNCLDYIPLMHSLIAIATPFALISSFSTPFELSHALRTAKPTRLFVQPNLLSKALSAASEIGLPSDRIYVLEGHVEGRRSFADMVHYIRENKTAREPVRAVTKDTLAYLVFSSGTSGLPKAVMISHGNLWFTIQAYIVVLQEQLKHTQQVPPSTISRMLAALPFHHSYGLHMFCLRGFLFPMTYVILPKWGTKSVLEAISKYKVTVFPMVPSMLHQLVNSKLLDKADLSSVQQVMCGAAATPGDLVKKLRKSVPGFQEFMEGYGLSEVTVSACLKPPPGIYGLESIMGSCGTLLPGMEARLVKDDGSEAGVNEPGEIWLRGGNVALGYYGDEQATKETFVDGWLRTGDKLKTDGRNILYFVERVKDTLKISGVQVSPTEIENVIRAHPGNLIMDISVAGVSGGRTSDEKVPRAWVVLSDEGTNLGAEKTLKTLQQWVEKNLSRYKWLRGGLEVVDEIPKLPTGKVLRRVLQDRYEQRLRLPVPSKARL</sequence>